<evidence type="ECO:0000313" key="1">
    <source>
        <dbReference type="EMBL" id="DAD74330.1"/>
    </source>
</evidence>
<sequence length="75" mass="8551">MVKKIVIEFEAGNDSKVADRVFESAIKYIRKSGGRIVGMRTGDVEKEDHVKIRNDFRIPDLSKSVAFALRSQQLR</sequence>
<dbReference type="EMBL" id="BK014758">
    <property type="protein sequence ID" value="DAD74330.1"/>
    <property type="molecule type" value="Genomic_DNA"/>
</dbReference>
<proteinExistence type="predicted"/>
<protein>
    <submittedName>
        <fullName evidence="1">Uncharacterized protein</fullName>
    </submittedName>
</protein>
<accession>A0A8S5LWP5</accession>
<reference evidence="1" key="1">
    <citation type="journal article" date="2021" name="Proc. Natl. Acad. Sci. U.S.A.">
        <title>A Catalog of Tens of Thousands of Viruses from Human Metagenomes Reveals Hidden Associations with Chronic Diseases.</title>
        <authorList>
            <person name="Tisza M.J."/>
            <person name="Buck C.B."/>
        </authorList>
    </citation>
    <scope>NUCLEOTIDE SEQUENCE</scope>
    <source>
        <strain evidence="1">CtabX13</strain>
    </source>
</reference>
<name>A0A8S5LWP5_9CAUD</name>
<organism evidence="1">
    <name type="scientific">Siphoviridae sp. ctabX13</name>
    <dbReference type="NCBI Taxonomy" id="2826389"/>
    <lineage>
        <taxon>Viruses</taxon>
        <taxon>Duplodnaviria</taxon>
        <taxon>Heunggongvirae</taxon>
        <taxon>Uroviricota</taxon>
        <taxon>Caudoviricetes</taxon>
    </lineage>
</organism>